<evidence type="ECO:0000313" key="10">
    <source>
        <dbReference type="Proteomes" id="UP001550603"/>
    </source>
</evidence>
<evidence type="ECO:0000259" key="8">
    <source>
        <dbReference type="Pfam" id="PF09335"/>
    </source>
</evidence>
<sequence>MILEHLTWAAAPPDSPGNWATDLMENLGSPGVAVATGLESLFPTVPSELVLLLGGFTARLGELSFLALLFWSTVGSVVGAVVHYYVGALLGRRRTRALFVRIPLVQETDLDRAERWFDRHGAKAVLLCRLVPIVRSYVSLPAGIERMPLLPFVALTAAGTLLWNLALLSAGYAAGRNADTVQRYANWFTAVVGIALLAVVVRFAVTRLRARRRARRGTSAGPA</sequence>
<evidence type="ECO:0000256" key="6">
    <source>
        <dbReference type="ARBA" id="ARBA00023136"/>
    </source>
</evidence>
<keyword evidence="10" id="KW-1185">Reference proteome</keyword>
<dbReference type="Pfam" id="PF09335">
    <property type="entry name" value="VTT_dom"/>
    <property type="match status" value="1"/>
</dbReference>
<dbReference type="PANTHER" id="PTHR42709:SF6">
    <property type="entry name" value="UNDECAPRENYL PHOSPHATE TRANSPORTER A"/>
    <property type="match status" value="1"/>
</dbReference>
<evidence type="ECO:0000256" key="4">
    <source>
        <dbReference type="ARBA" id="ARBA00022692"/>
    </source>
</evidence>
<evidence type="ECO:0000313" key="9">
    <source>
        <dbReference type="EMBL" id="MEU2272991.1"/>
    </source>
</evidence>
<comment type="subcellular location">
    <subcellularLocation>
        <location evidence="1">Cell membrane</location>
        <topology evidence="1">Multi-pass membrane protein</topology>
    </subcellularLocation>
</comment>
<keyword evidence="3" id="KW-1003">Cell membrane</keyword>
<proteinExistence type="inferred from homology"/>
<comment type="similarity">
    <text evidence="2">Belongs to the DedA family.</text>
</comment>
<dbReference type="RefSeq" id="WP_031121610.1">
    <property type="nucleotide sequence ID" value="NZ_JBEYBN010000142.1"/>
</dbReference>
<evidence type="ECO:0000256" key="2">
    <source>
        <dbReference type="ARBA" id="ARBA00010792"/>
    </source>
</evidence>
<feature type="domain" description="VTT" evidence="8">
    <location>
        <begin position="45"/>
        <end position="172"/>
    </location>
</feature>
<gene>
    <name evidence="9" type="ORF">ABZ568_42425</name>
</gene>
<comment type="caution">
    <text evidence="9">The sequence shown here is derived from an EMBL/GenBank/DDBJ whole genome shotgun (WGS) entry which is preliminary data.</text>
</comment>
<dbReference type="Proteomes" id="UP001550603">
    <property type="component" value="Unassembled WGS sequence"/>
</dbReference>
<dbReference type="InterPro" id="IPR032816">
    <property type="entry name" value="VTT_dom"/>
</dbReference>
<organism evidence="9 10">
    <name type="scientific">Streptomyces olindensis</name>
    <dbReference type="NCBI Taxonomy" id="358823"/>
    <lineage>
        <taxon>Bacteria</taxon>
        <taxon>Bacillati</taxon>
        <taxon>Actinomycetota</taxon>
        <taxon>Actinomycetes</taxon>
        <taxon>Kitasatosporales</taxon>
        <taxon>Streptomycetaceae</taxon>
        <taxon>Streptomyces</taxon>
    </lineage>
</organism>
<dbReference type="InterPro" id="IPR051311">
    <property type="entry name" value="DedA_domain"/>
</dbReference>
<evidence type="ECO:0000256" key="7">
    <source>
        <dbReference type="SAM" id="Phobius"/>
    </source>
</evidence>
<keyword evidence="6 7" id="KW-0472">Membrane</keyword>
<evidence type="ECO:0000256" key="1">
    <source>
        <dbReference type="ARBA" id="ARBA00004651"/>
    </source>
</evidence>
<keyword evidence="4 7" id="KW-0812">Transmembrane</keyword>
<keyword evidence="5 7" id="KW-1133">Transmembrane helix</keyword>
<feature type="transmembrane region" description="Helical" evidence="7">
    <location>
        <begin position="149"/>
        <end position="172"/>
    </location>
</feature>
<evidence type="ECO:0000256" key="3">
    <source>
        <dbReference type="ARBA" id="ARBA00022475"/>
    </source>
</evidence>
<dbReference type="PANTHER" id="PTHR42709">
    <property type="entry name" value="ALKALINE PHOSPHATASE LIKE PROTEIN"/>
    <property type="match status" value="1"/>
</dbReference>
<feature type="transmembrane region" description="Helical" evidence="7">
    <location>
        <begin position="184"/>
        <end position="205"/>
    </location>
</feature>
<feature type="transmembrane region" description="Helical" evidence="7">
    <location>
        <begin position="63"/>
        <end position="86"/>
    </location>
</feature>
<protein>
    <submittedName>
        <fullName evidence="9">DedA family protein</fullName>
    </submittedName>
</protein>
<accession>A0ABV2Y9Q2</accession>
<evidence type="ECO:0000256" key="5">
    <source>
        <dbReference type="ARBA" id="ARBA00022989"/>
    </source>
</evidence>
<name>A0ABV2Y9Q2_9ACTN</name>
<dbReference type="EMBL" id="JBEYBN010000142">
    <property type="protein sequence ID" value="MEU2272991.1"/>
    <property type="molecule type" value="Genomic_DNA"/>
</dbReference>
<reference evidence="9 10" key="1">
    <citation type="submission" date="2024-06" db="EMBL/GenBank/DDBJ databases">
        <title>The Natural Products Discovery Center: Release of the First 8490 Sequenced Strains for Exploring Actinobacteria Biosynthetic Diversity.</title>
        <authorList>
            <person name="Kalkreuter E."/>
            <person name="Kautsar S.A."/>
            <person name="Yang D."/>
            <person name="Bader C.D."/>
            <person name="Teijaro C.N."/>
            <person name="Fluegel L."/>
            <person name="Davis C.M."/>
            <person name="Simpson J.R."/>
            <person name="Lauterbach L."/>
            <person name="Steele A.D."/>
            <person name="Gui C."/>
            <person name="Meng S."/>
            <person name="Li G."/>
            <person name="Viehrig K."/>
            <person name="Ye F."/>
            <person name="Su P."/>
            <person name="Kiefer A.F."/>
            <person name="Nichols A."/>
            <person name="Cepeda A.J."/>
            <person name="Yan W."/>
            <person name="Fan B."/>
            <person name="Jiang Y."/>
            <person name="Adhikari A."/>
            <person name="Zheng C.-J."/>
            <person name="Schuster L."/>
            <person name="Cowan T.M."/>
            <person name="Smanski M.J."/>
            <person name="Chevrette M.G."/>
            <person name="De Carvalho L.P.S."/>
            <person name="Shen B."/>
        </authorList>
    </citation>
    <scope>NUCLEOTIDE SEQUENCE [LARGE SCALE GENOMIC DNA]</scope>
    <source>
        <strain evidence="9 10">NPDC019583</strain>
    </source>
</reference>